<comment type="caution">
    <text evidence="1">The sequence shown here is derived from an EMBL/GenBank/DDBJ whole genome shotgun (WGS) entry which is preliminary data.</text>
</comment>
<dbReference type="RefSeq" id="WP_344802847.1">
    <property type="nucleotide sequence ID" value="NZ_BAABBO010000001.1"/>
</dbReference>
<dbReference type="EMBL" id="BAABBO010000001">
    <property type="protein sequence ID" value="GAA3948420.1"/>
    <property type="molecule type" value="Genomic_DNA"/>
</dbReference>
<protein>
    <submittedName>
        <fullName evidence="1">Uncharacterized protein</fullName>
    </submittedName>
</protein>
<reference evidence="2" key="1">
    <citation type="journal article" date="2019" name="Int. J. Syst. Evol. Microbiol.">
        <title>The Global Catalogue of Microorganisms (GCM) 10K type strain sequencing project: providing services to taxonomists for standard genome sequencing and annotation.</title>
        <authorList>
            <consortium name="The Broad Institute Genomics Platform"/>
            <consortium name="The Broad Institute Genome Sequencing Center for Infectious Disease"/>
            <person name="Wu L."/>
            <person name="Ma J."/>
        </authorList>
    </citation>
    <scope>NUCLEOTIDE SEQUENCE [LARGE SCALE GENOMIC DNA]</scope>
    <source>
        <strain evidence="2">JCM 17555</strain>
    </source>
</reference>
<organism evidence="1 2">
    <name type="scientific">Allohahella marinimesophila</name>
    <dbReference type="NCBI Taxonomy" id="1054972"/>
    <lineage>
        <taxon>Bacteria</taxon>
        <taxon>Pseudomonadati</taxon>
        <taxon>Pseudomonadota</taxon>
        <taxon>Gammaproteobacteria</taxon>
        <taxon>Oceanospirillales</taxon>
        <taxon>Hahellaceae</taxon>
        <taxon>Allohahella</taxon>
    </lineage>
</organism>
<evidence type="ECO:0000313" key="2">
    <source>
        <dbReference type="Proteomes" id="UP001501337"/>
    </source>
</evidence>
<sequence length="181" mass="19785">MLDFKHVFKLAGKQLVGTTMFLATLSLEPAAASAPWPDFAAINLNKEPVQSSSLIGQRTIVIVTPSEEAADSTQRWVEALRSEVEEDAFRVRTLITLDLPFFVSVEAAVGDAKEVVPEEFHDQTWILDSDVLEDAIGVERGSSRAAVIILDSQGNMVELSHGPLTEERLQTVVKAARALNQ</sequence>
<evidence type="ECO:0000313" key="1">
    <source>
        <dbReference type="EMBL" id="GAA3948420.1"/>
    </source>
</evidence>
<keyword evidence="2" id="KW-1185">Reference proteome</keyword>
<name>A0ABP7NJC1_9GAMM</name>
<dbReference type="Proteomes" id="UP001501337">
    <property type="component" value="Unassembled WGS sequence"/>
</dbReference>
<accession>A0ABP7NJC1</accession>
<gene>
    <name evidence="1" type="ORF">GCM10022278_04510</name>
</gene>
<proteinExistence type="predicted"/>